<evidence type="ECO:0000256" key="1">
    <source>
        <dbReference type="SAM" id="SignalP"/>
    </source>
</evidence>
<dbReference type="KEGG" id="ccs:CCNA_00895"/>
<proteinExistence type="predicted"/>
<name>A0A0H3C6K5_CAUVN</name>
<keyword evidence="3" id="KW-1185">Reference proteome</keyword>
<keyword evidence="1" id="KW-0732">Signal</keyword>
<protein>
    <submittedName>
        <fullName evidence="2">Uncharacterized protein</fullName>
    </submittedName>
</protein>
<dbReference type="PATRIC" id="fig|565050.3.peg.883"/>
<dbReference type="RefSeq" id="WP_010918737.1">
    <property type="nucleotide sequence ID" value="NC_011916.1"/>
</dbReference>
<feature type="chain" id="PRO_5002605944" evidence="1">
    <location>
        <begin position="23"/>
        <end position="131"/>
    </location>
</feature>
<dbReference type="GeneID" id="7329936"/>
<dbReference type="HOGENOM" id="CLU_147428_1_0_5"/>
<organism evidence="2 3">
    <name type="scientific">Caulobacter vibrioides (strain NA1000 / CB15N)</name>
    <name type="common">Caulobacter crescentus</name>
    <dbReference type="NCBI Taxonomy" id="565050"/>
    <lineage>
        <taxon>Bacteria</taxon>
        <taxon>Pseudomonadati</taxon>
        <taxon>Pseudomonadota</taxon>
        <taxon>Alphaproteobacteria</taxon>
        <taxon>Caulobacterales</taxon>
        <taxon>Caulobacteraceae</taxon>
        <taxon>Caulobacter</taxon>
    </lineage>
</organism>
<feature type="signal peptide" evidence="1">
    <location>
        <begin position="1"/>
        <end position="22"/>
    </location>
</feature>
<sequence length="131" mass="13795">MRSMLCGVVVVAALAAASSAVAQPAGEALLAKRLEGRTAGAPLNCIRLRDVRGSQVIDGVAIVYEMPGGRLLVNRPRSGAESLRSADILLSRTVSGELCAPEPVELIDSLSHFPRGFVSLGPFVPYTKPQR</sequence>
<evidence type="ECO:0000313" key="2">
    <source>
        <dbReference type="EMBL" id="ACL94360.1"/>
    </source>
</evidence>
<gene>
    <name evidence="2" type="ordered locus">CCNA_00895</name>
</gene>
<dbReference type="OrthoDB" id="5956991at2"/>
<dbReference type="EMBL" id="CP001340">
    <property type="protein sequence ID" value="ACL94360.1"/>
    <property type="molecule type" value="Genomic_DNA"/>
</dbReference>
<dbReference type="Proteomes" id="UP000001364">
    <property type="component" value="Chromosome"/>
</dbReference>
<reference evidence="2 3" key="1">
    <citation type="journal article" date="2010" name="J. Bacteriol.">
        <title>The genetic basis of laboratory adaptation in Caulobacter crescentus.</title>
        <authorList>
            <person name="Marks M.E."/>
            <person name="Castro-Rojas C.M."/>
            <person name="Teiling C."/>
            <person name="Du L."/>
            <person name="Kapatral V."/>
            <person name="Walunas T.L."/>
            <person name="Crosson S."/>
        </authorList>
    </citation>
    <scope>NUCLEOTIDE SEQUENCE [LARGE SCALE GENOMIC DNA]</scope>
    <source>
        <strain evidence="3">NA1000 / CB15N</strain>
    </source>
</reference>
<accession>A0A0H3C6K5</accession>
<evidence type="ECO:0000313" key="3">
    <source>
        <dbReference type="Proteomes" id="UP000001364"/>
    </source>
</evidence>
<dbReference type="RefSeq" id="YP_002516268.1">
    <property type="nucleotide sequence ID" value="NC_011916.1"/>
</dbReference>
<dbReference type="AlphaFoldDB" id="A0A0H3C6K5"/>